<dbReference type="Proteomes" id="UP001318040">
    <property type="component" value="Chromosome 79"/>
</dbReference>
<evidence type="ECO:0000256" key="1">
    <source>
        <dbReference type="ARBA" id="ARBA00004479"/>
    </source>
</evidence>
<keyword evidence="3" id="KW-0399">Innate immunity</keyword>
<name>A0AAJ7XIK0_PETMA</name>
<dbReference type="SMART" id="SM00369">
    <property type="entry name" value="LRR_TYP"/>
    <property type="match status" value="18"/>
</dbReference>
<comment type="similarity">
    <text evidence="2">Belongs to the Toll-like receptor family.</text>
</comment>
<keyword evidence="13" id="KW-0395">Inflammatory response</keyword>
<evidence type="ECO:0000256" key="10">
    <source>
        <dbReference type="ARBA" id="ARBA00023136"/>
    </source>
</evidence>
<dbReference type="InterPro" id="IPR000157">
    <property type="entry name" value="TIR_dom"/>
</dbReference>
<evidence type="ECO:0000256" key="5">
    <source>
        <dbReference type="ARBA" id="ARBA00022692"/>
    </source>
</evidence>
<reference evidence="17" key="1">
    <citation type="submission" date="2025-08" db="UniProtKB">
        <authorList>
            <consortium name="RefSeq"/>
        </authorList>
    </citation>
    <scope>IDENTIFICATION</scope>
    <source>
        <tissue evidence="17">Sperm</tissue>
    </source>
</reference>
<dbReference type="Pfam" id="PF13855">
    <property type="entry name" value="LRR_8"/>
    <property type="match status" value="5"/>
</dbReference>
<keyword evidence="5" id="KW-0812">Transmembrane</keyword>
<dbReference type="PANTHER" id="PTHR24365">
    <property type="entry name" value="TOLL-LIKE RECEPTOR"/>
    <property type="match status" value="1"/>
</dbReference>
<evidence type="ECO:0000259" key="15">
    <source>
        <dbReference type="PROSITE" id="PS50104"/>
    </source>
</evidence>
<keyword evidence="7" id="KW-0677">Repeat</keyword>
<dbReference type="InterPro" id="IPR001611">
    <property type="entry name" value="Leu-rich_rpt"/>
</dbReference>
<comment type="subcellular location">
    <subcellularLocation>
        <location evidence="1">Membrane</location>
        <topology evidence="1">Single-pass type I membrane protein</topology>
    </subcellularLocation>
</comment>
<sequence>MGTPRLTVCRFQQQHQRGYEATALTSASCSHARCQWIALVPWLLLAATLPWLPAVRGYGLRKCIEKPPGTVVCVNGGIKDVLEAVSDIHNTPQVLNLSENSISELRPGIFQNMSGALLFLRLDRNRIATIRAGSFQDLSIRTLNLSINRIGVLDRDAFRGLSELRYLLLDHNFLKRLSPELFAPLRSILNISLMHNALRNFPSIVQAVANLSSLHSLDLSGNYIQALNMSGGEGPVLPQNLSWLHLANNSISAVLVPADFFTTITFLDLSHNGLKDVGGLESLNISGVSYLLLGDNRLEVSELQRLDNAQPQTLELQKSGFSSQHSLEMLCSSRLMQKVQSLFLMRNGITNLTAGALRNCTALRHLDLSRNHIRSMQGYSLVGPNHGLRSLMLDYNRLNVLEPCDTCMRLPHLETLSLAWNKITLVQNSAFVHVPSLRSLILKGNLIFSISQNPFRGLRELTELRLDNNLIHEFHVSSPFAALENLQTLNLRRNRIKRLHRQVFGNLTQLKILDLGSNMISSLKEHTFVGLEGLRNLYLDENSIGWVTPPMFTGLESLRILDLVKNMISYSTRLLDNPPFVKLSNLITLKLSAQQPYGIQRIPENLFAGLRLLENLHLAGNQISDHASHPFDDLVSLRLLEMQHMGSGLQTMNRSVFHRLTNLSILDLRNVGLSAVADAQFLTLGHLKTLYLVDNAIGSITEEAITPLGDLNYLDMSGNPVVCTCDNSWFQNWSLHSQVQVVGLYSLSCSSGESDGSAARFADFDMAVCREKEEKILFFTVTPSLALFVALTLVHVKARWHIRYGFHVFLAWFREQRRRAADGLAHDYDAFISYNSRDEAWVMSELVPCLERDGGPLPPYRLCLHHRDFVPGRYIVDNIVDAIYKSRRTVCVVSRGFLRSEWCSMEMQMASYRLFSEHRDVLVTLIVEDIADRELSAHHRMHRLLCTKTHVVWPRDEAARPLFWAKLRTALGEPSAAACRREAGPEGLRPRARMARPQTLK</sequence>
<organism evidence="16 17">
    <name type="scientific">Petromyzon marinus</name>
    <name type="common">Sea lamprey</name>
    <dbReference type="NCBI Taxonomy" id="7757"/>
    <lineage>
        <taxon>Eukaryota</taxon>
        <taxon>Metazoa</taxon>
        <taxon>Chordata</taxon>
        <taxon>Craniata</taxon>
        <taxon>Vertebrata</taxon>
        <taxon>Cyclostomata</taxon>
        <taxon>Hyperoartia</taxon>
        <taxon>Petromyzontiformes</taxon>
        <taxon>Petromyzontidae</taxon>
        <taxon>Petromyzon</taxon>
    </lineage>
</organism>
<keyword evidence="9" id="KW-1133">Transmembrane helix</keyword>
<evidence type="ECO:0000313" key="17">
    <source>
        <dbReference type="RefSeq" id="XP_032835761.1"/>
    </source>
</evidence>
<dbReference type="GO" id="GO:0006954">
    <property type="term" value="P:inflammatory response"/>
    <property type="evidence" value="ECO:0007669"/>
    <property type="project" value="UniProtKB-KW"/>
</dbReference>
<dbReference type="Gene3D" id="3.40.50.10140">
    <property type="entry name" value="Toll/interleukin-1 receptor homology (TIR) domain"/>
    <property type="match status" value="1"/>
</dbReference>
<accession>A0AAJ7XIK0</accession>
<evidence type="ECO:0000256" key="4">
    <source>
        <dbReference type="ARBA" id="ARBA00022614"/>
    </source>
</evidence>
<dbReference type="KEGG" id="pmrn:116957621"/>
<feature type="region of interest" description="Disordered" evidence="14">
    <location>
        <begin position="979"/>
        <end position="1001"/>
    </location>
</feature>
<dbReference type="InterPro" id="IPR003591">
    <property type="entry name" value="Leu-rich_rpt_typical-subtyp"/>
</dbReference>
<keyword evidence="11" id="KW-0675">Receptor</keyword>
<evidence type="ECO:0000256" key="3">
    <source>
        <dbReference type="ARBA" id="ARBA00022588"/>
    </source>
</evidence>
<dbReference type="AlphaFoldDB" id="A0AAJ7XIK0"/>
<dbReference type="InterPro" id="IPR035897">
    <property type="entry name" value="Toll_tir_struct_dom_sf"/>
</dbReference>
<evidence type="ECO:0000256" key="8">
    <source>
        <dbReference type="ARBA" id="ARBA00022859"/>
    </source>
</evidence>
<keyword evidence="4" id="KW-0433">Leucine-rich repeat</keyword>
<protein>
    <submittedName>
        <fullName evidence="17">Toll-like receptor 13</fullName>
    </submittedName>
</protein>
<dbReference type="SUPFAM" id="SSF52200">
    <property type="entry name" value="Toll/Interleukin receptor TIR domain"/>
    <property type="match status" value="1"/>
</dbReference>
<dbReference type="SUPFAM" id="SSF52058">
    <property type="entry name" value="L domain-like"/>
    <property type="match status" value="2"/>
</dbReference>
<dbReference type="Pfam" id="PF01582">
    <property type="entry name" value="TIR"/>
    <property type="match status" value="1"/>
</dbReference>
<dbReference type="RefSeq" id="XP_032835761.1">
    <property type="nucleotide sequence ID" value="XM_032979870.1"/>
</dbReference>
<dbReference type="GO" id="GO:0002224">
    <property type="term" value="P:toll-like receptor signaling pathway"/>
    <property type="evidence" value="ECO:0007669"/>
    <property type="project" value="TreeGrafter"/>
</dbReference>
<keyword evidence="12" id="KW-0325">Glycoprotein</keyword>
<dbReference type="GO" id="GO:0038023">
    <property type="term" value="F:signaling receptor activity"/>
    <property type="evidence" value="ECO:0007669"/>
    <property type="project" value="TreeGrafter"/>
</dbReference>
<keyword evidence="6" id="KW-0732">Signal</keyword>
<evidence type="ECO:0000256" key="2">
    <source>
        <dbReference type="ARBA" id="ARBA00009634"/>
    </source>
</evidence>
<dbReference type="SUPFAM" id="SSF52047">
    <property type="entry name" value="RNI-like"/>
    <property type="match status" value="1"/>
</dbReference>
<dbReference type="SMART" id="SM00365">
    <property type="entry name" value="LRR_SD22"/>
    <property type="match status" value="8"/>
</dbReference>
<evidence type="ECO:0000256" key="13">
    <source>
        <dbReference type="ARBA" id="ARBA00023198"/>
    </source>
</evidence>
<evidence type="ECO:0000256" key="12">
    <source>
        <dbReference type="ARBA" id="ARBA00023180"/>
    </source>
</evidence>
<evidence type="ECO:0000256" key="7">
    <source>
        <dbReference type="ARBA" id="ARBA00022737"/>
    </source>
</evidence>
<evidence type="ECO:0000256" key="9">
    <source>
        <dbReference type="ARBA" id="ARBA00022989"/>
    </source>
</evidence>
<dbReference type="PANTHER" id="PTHR24365:SF545">
    <property type="entry name" value="TOLL-LIKE RECEPTOR 12"/>
    <property type="match status" value="1"/>
</dbReference>
<proteinExistence type="inferred from homology"/>
<dbReference type="Pfam" id="PF00560">
    <property type="entry name" value="LRR_1"/>
    <property type="match status" value="1"/>
</dbReference>
<dbReference type="Gene3D" id="3.80.10.10">
    <property type="entry name" value="Ribonuclease Inhibitor"/>
    <property type="match status" value="6"/>
</dbReference>
<evidence type="ECO:0000313" key="16">
    <source>
        <dbReference type="Proteomes" id="UP001318040"/>
    </source>
</evidence>
<dbReference type="SMART" id="SM00255">
    <property type="entry name" value="TIR"/>
    <property type="match status" value="1"/>
</dbReference>
<dbReference type="PROSITE" id="PS50104">
    <property type="entry name" value="TIR"/>
    <property type="match status" value="1"/>
</dbReference>
<keyword evidence="16" id="KW-1185">Reference proteome</keyword>
<evidence type="ECO:0000256" key="11">
    <source>
        <dbReference type="ARBA" id="ARBA00023170"/>
    </source>
</evidence>
<dbReference type="InterPro" id="IPR032675">
    <property type="entry name" value="LRR_dom_sf"/>
</dbReference>
<evidence type="ECO:0000256" key="6">
    <source>
        <dbReference type="ARBA" id="ARBA00022729"/>
    </source>
</evidence>
<keyword evidence="10" id="KW-0472">Membrane</keyword>
<feature type="domain" description="TIR" evidence="15">
    <location>
        <begin position="826"/>
        <end position="971"/>
    </location>
</feature>
<dbReference type="PROSITE" id="PS51450">
    <property type="entry name" value="LRR"/>
    <property type="match status" value="3"/>
</dbReference>
<evidence type="ECO:0000256" key="14">
    <source>
        <dbReference type="SAM" id="MobiDB-lite"/>
    </source>
</evidence>
<dbReference type="GO" id="GO:0045087">
    <property type="term" value="P:innate immune response"/>
    <property type="evidence" value="ECO:0007669"/>
    <property type="project" value="UniProtKB-KW"/>
</dbReference>
<dbReference type="FunFam" id="3.40.50.10140:FF:000001">
    <property type="entry name" value="Toll-like receptor 2"/>
    <property type="match status" value="1"/>
</dbReference>
<keyword evidence="8" id="KW-0391">Immunity</keyword>
<gene>
    <name evidence="17" type="primary">LOC116957621</name>
</gene>
<dbReference type="GO" id="GO:0005886">
    <property type="term" value="C:plasma membrane"/>
    <property type="evidence" value="ECO:0007669"/>
    <property type="project" value="TreeGrafter"/>
</dbReference>